<dbReference type="AlphaFoldDB" id="A0AAD4JRL9"/>
<sequence>KVNCIPACPRICMEHLLIRKCKPIDCTPGCACSPGYVRKGSNTGPCIKRADCKRWIL</sequence>
<gene>
    <name evidence="2" type="ORF">KR093_002915</name>
</gene>
<evidence type="ECO:0000259" key="1">
    <source>
        <dbReference type="Pfam" id="PF01826"/>
    </source>
</evidence>
<evidence type="ECO:0000313" key="2">
    <source>
        <dbReference type="EMBL" id="KAH8354956.1"/>
    </source>
</evidence>
<feature type="domain" description="TIL" evidence="1">
    <location>
        <begin position="3"/>
        <end position="52"/>
    </location>
</feature>
<dbReference type="Proteomes" id="UP001200034">
    <property type="component" value="Unassembled WGS sequence"/>
</dbReference>
<keyword evidence="3" id="KW-1185">Reference proteome</keyword>
<protein>
    <recommendedName>
        <fullName evidence="1">TIL domain-containing protein</fullName>
    </recommendedName>
</protein>
<organism evidence="2 3">
    <name type="scientific">Drosophila rubida</name>
    <dbReference type="NCBI Taxonomy" id="30044"/>
    <lineage>
        <taxon>Eukaryota</taxon>
        <taxon>Metazoa</taxon>
        <taxon>Ecdysozoa</taxon>
        <taxon>Arthropoda</taxon>
        <taxon>Hexapoda</taxon>
        <taxon>Insecta</taxon>
        <taxon>Pterygota</taxon>
        <taxon>Neoptera</taxon>
        <taxon>Endopterygota</taxon>
        <taxon>Diptera</taxon>
        <taxon>Brachycera</taxon>
        <taxon>Muscomorpha</taxon>
        <taxon>Ephydroidea</taxon>
        <taxon>Drosophilidae</taxon>
        <taxon>Drosophila</taxon>
    </lineage>
</organism>
<reference evidence="2" key="1">
    <citation type="journal article" date="2021" name="Mol. Ecol. Resour.">
        <title>Phylogenomic analyses of the genus Drosophila reveals genomic signals of climate adaptation.</title>
        <authorList>
            <person name="Li F."/>
            <person name="Rane R.V."/>
            <person name="Luria V."/>
            <person name="Xiong Z."/>
            <person name="Chen J."/>
            <person name="Li Z."/>
            <person name="Catullo R.A."/>
            <person name="Griffin P.C."/>
            <person name="Schiffer M."/>
            <person name="Pearce S."/>
            <person name="Lee S.F."/>
            <person name="McElroy K."/>
            <person name="Stocker A."/>
            <person name="Shirriffs J."/>
            <person name="Cockerell F."/>
            <person name="Coppin C."/>
            <person name="Sgro C.M."/>
            <person name="Karger A."/>
            <person name="Cain J.W."/>
            <person name="Weber J.A."/>
            <person name="Santpere G."/>
            <person name="Kirschner M.W."/>
            <person name="Hoffmann A.A."/>
            <person name="Oakeshott J.G."/>
            <person name="Zhang G."/>
        </authorList>
    </citation>
    <scope>NUCLEOTIDE SEQUENCE</scope>
    <source>
        <strain evidence="2">BGI-SZ-2011g</strain>
    </source>
</reference>
<dbReference type="InterPro" id="IPR036084">
    <property type="entry name" value="Ser_inhib-like_sf"/>
</dbReference>
<dbReference type="Gene3D" id="2.10.25.10">
    <property type="entry name" value="Laminin"/>
    <property type="match status" value="1"/>
</dbReference>
<accession>A0AAD4JRL9</accession>
<evidence type="ECO:0000313" key="3">
    <source>
        <dbReference type="Proteomes" id="UP001200034"/>
    </source>
</evidence>
<dbReference type="EMBL" id="JAJJHW010003889">
    <property type="protein sequence ID" value="KAH8354956.1"/>
    <property type="molecule type" value="Genomic_DNA"/>
</dbReference>
<feature type="non-terminal residue" evidence="2">
    <location>
        <position position="1"/>
    </location>
</feature>
<dbReference type="SUPFAM" id="SSF57567">
    <property type="entry name" value="Serine protease inhibitors"/>
    <property type="match status" value="1"/>
</dbReference>
<dbReference type="CDD" id="cd19941">
    <property type="entry name" value="TIL"/>
    <property type="match status" value="1"/>
</dbReference>
<name>A0AAD4JRL9_9MUSC</name>
<proteinExistence type="predicted"/>
<dbReference type="Pfam" id="PF01826">
    <property type="entry name" value="TIL"/>
    <property type="match status" value="1"/>
</dbReference>
<dbReference type="InterPro" id="IPR002919">
    <property type="entry name" value="TIL_dom"/>
</dbReference>
<comment type="caution">
    <text evidence="2">The sequence shown here is derived from an EMBL/GenBank/DDBJ whole genome shotgun (WGS) entry which is preliminary data.</text>
</comment>